<dbReference type="Gene3D" id="3.40.50.10140">
    <property type="entry name" value="Toll/interleukin-1 receptor homology (TIR) domain"/>
    <property type="match status" value="1"/>
</dbReference>
<dbReference type="SMART" id="SM00255">
    <property type="entry name" value="TIR"/>
    <property type="match status" value="1"/>
</dbReference>
<dbReference type="PANTHER" id="PTHR11017:SF411">
    <property type="entry name" value="ADP-RIBOSYL CYCLASE_CYCLIC ADP-RIBOSE HYDROLASE-RELATED"/>
    <property type="match status" value="1"/>
</dbReference>
<dbReference type="PANTHER" id="PTHR11017">
    <property type="entry name" value="LEUCINE-RICH REPEAT-CONTAINING PROTEIN"/>
    <property type="match status" value="1"/>
</dbReference>
<proteinExistence type="predicted"/>
<organism evidence="8">
    <name type="scientific">Arabidopsis lyrata subsp. lyrata</name>
    <name type="common">Lyre-leaved rock-cress</name>
    <dbReference type="NCBI Taxonomy" id="81972"/>
    <lineage>
        <taxon>Eukaryota</taxon>
        <taxon>Viridiplantae</taxon>
        <taxon>Streptophyta</taxon>
        <taxon>Embryophyta</taxon>
        <taxon>Tracheophyta</taxon>
        <taxon>Spermatophyta</taxon>
        <taxon>Magnoliopsida</taxon>
        <taxon>eudicotyledons</taxon>
        <taxon>Gunneridae</taxon>
        <taxon>Pentapetalae</taxon>
        <taxon>rosids</taxon>
        <taxon>malvids</taxon>
        <taxon>Brassicales</taxon>
        <taxon>Brassicaceae</taxon>
        <taxon>Camelineae</taxon>
        <taxon>Arabidopsis</taxon>
    </lineage>
</organism>
<dbReference type="SUPFAM" id="SSF52540">
    <property type="entry name" value="P-loop containing nucleoside triphosphate hydrolases"/>
    <property type="match status" value="1"/>
</dbReference>
<dbReference type="FunFam" id="3.80.10.10:FF:000845">
    <property type="entry name" value="Disease resistance protein (TIR-NBS-LRR class)"/>
    <property type="match status" value="1"/>
</dbReference>
<keyword evidence="2" id="KW-0677">Repeat</keyword>
<dbReference type="SUPFAM" id="SSF52200">
    <property type="entry name" value="Toll/Interleukin receptor TIR domain"/>
    <property type="match status" value="1"/>
</dbReference>
<dbReference type="InterPro" id="IPR044974">
    <property type="entry name" value="Disease_R_plants"/>
</dbReference>
<keyword evidence="3" id="KW-0611">Plant defense</keyword>
<dbReference type="AlphaFoldDB" id="D7KXG7"/>
<accession>D7KXG7</accession>
<evidence type="ECO:0000256" key="4">
    <source>
        <dbReference type="ARBA" id="ARBA00023027"/>
    </source>
</evidence>
<keyword evidence="8" id="KW-1185">Reference proteome</keyword>
<dbReference type="Gramene" id="Al_scaffold_0002_1616">
    <property type="protein sequence ID" value="Al_scaffold_0002_1616"/>
    <property type="gene ID" value="Al_scaffold_0002_1616"/>
</dbReference>
<feature type="domain" description="TIR" evidence="6">
    <location>
        <begin position="73"/>
        <end position="237"/>
    </location>
</feature>
<evidence type="ECO:0000256" key="3">
    <source>
        <dbReference type="ARBA" id="ARBA00022821"/>
    </source>
</evidence>
<dbReference type="SUPFAM" id="SSF46785">
    <property type="entry name" value="Winged helix' DNA-binding domain"/>
    <property type="match status" value="1"/>
</dbReference>
<evidence type="ECO:0000256" key="5">
    <source>
        <dbReference type="SAM" id="MobiDB-lite"/>
    </source>
</evidence>
<dbReference type="HOGENOM" id="CLU_001561_0_1_1"/>
<name>D7KXG7_ARALL</name>
<dbReference type="InterPro" id="IPR036390">
    <property type="entry name" value="WH_DNA-bd_sf"/>
</dbReference>
<dbReference type="Pfam" id="PF01582">
    <property type="entry name" value="TIR"/>
    <property type="match status" value="1"/>
</dbReference>
<feature type="compositionally biased region" description="Low complexity" evidence="5">
    <location>
        <begin position="40"/>
        <end position="70"/>
    </location>
</feature>
<reference evidence="8" key="1">
    <citation type="journal article" date="2011" name="Nat. Genet.">
        <title>The Arabidopsis lyrata genome sequence and the basis of rapid genome size change.</title>
        <authorList>
            <person name="Hu T.T."/>
            <person name="Pattyn P."/>
            <person name="Bakker E.G."/>
            <person name="Cao J."/>
            <person name="Cheng J.-F."/>
            <person name="Clark R.M."/>
            <person name="Fahlgren N."/>
            <person name="Fawcett J.A."/>
            <person name="Grimwood J."/>
            <person name="Gundlach H."/>
            <person name="Haberer G."/>
            <person name="Hollister J.D."/>
            <person name="Ossowski S."/>
            <person name="Ottilar R.P."/>
            <person name="Salamov A.A."/>
            <person name="Schneeberger K."/>
            <person name="Spannagl M."/>
            <person name="Wang X."/>
            <person name="Yang L."/>
            <person name="Nasrallah M.E."/>
            <person name="Bergelson J."/>
            <person name="Carrington J.C."/>
            <person name="Gaut B.S."/>
            <person name="Schmutz J."/>
            <person name="Mayer K.F.X."/>
            <person name="Van de Peer Y."/>
            <person name="Grigoriev I.V."/>
            <person name="Nordborg M."/>
            <person name="Weigel D."/>
            <person name="Guo Y.-L."/>
        </authorList>
    </citation>
    <scope>NUCLEOTIDE SEQUENCE [LARGE SCALE GENOMIC DNA]</scope>
    <source>
        <strain evidence="8">cv. MN47</strain>
    </source>
</reference>
<dbReference type="GO" id="GO:0006952">
    <property type="term" value="P:defense response"/>
    <property type="evidence" value="ECO:0007669"/>
    <property type="project" value="UniProtKB-KW"/>
</dbReference>
<dbReference type="Pfam" id="PF20160">
    <property type="entry name" value="C-JID"/>
    <property type="match status" value="1"/>
</dbReference>
<dbReference type="EMBL" id="GL348714">
    <property type="protein sequence ID" value="EFH64982.1"/>
    <property type="molecule type" value="Genomic_DNA"/>
</dbReference>
<protein>
    <submittedName>
        <fullName evidence="7">Predicted protein</fullName>
    </submittedName>
</protein>
<dbReference type="InterPro" id="IPR035897">
    <property type="entry name" value="Toll_tir_struct_dom_sf"/>
</dbReference>
<feature type="region of interest" description="Disordered" evidence="5">
    <location>
        <begin position="17"/>
        <end position="71"/>
    </location>
</feature>
<evidence type="ECO:0000313" key="8">
    <source>
        <dbReference type="Proteomes" id="UP000008694"/>
    </source>
</evidence>
<dbReference type="Pfam" id="PF23282">
    <property type="entry name" value="WHD_ROQ1"/>
    <property type="match status" value="1"/>
</dbReference>
<dbReference type="InterPro" id="IPR027417">
    <property type="entry name" value="P-loop_NTPase"/>
</dbReference>
<evidence type="ECO:0000259" key="6">
    <source>
        <dbReference type="PROSITE" id="PS50104"/>
    </source>
</evidence>
<keyword evidence="1" id="KW-0433">Leucine-rich repeat</keyword>
<dbReference type="Gene3D" id="3.80.10.10">
    <property type="entry name" value="Ribonuclease Inhibitor"/>
    <property type="match status" value="2"/>
</dbReference>
<evidence type="ECO:0000256" key="1">
    <source>
        <dbReference type="ARBA" id="ARBA00022614"/>
    </source>
</evidence>
<dbReference type="InterPro" id="IPR000157">
    <property type="entry name" value="TIR_dom"/>
</dbReference>
<dbReference type="InterPro" id="IPR032675">
    <property type="entry name" value="LRR_dom_sf"/>
</dbReference>
<evidence type="ECO:0000313" key="7">
    <source>
        <dbReference type="EMBL" id="EFH64982.1"/>
    </source>
</evidence>
<sequence length="797" mass="91118">MFIIILGPVPSALQPTEYRTDVNPHRRFPNRLGMKQNGGSSSTSPPSTLSSLTSPPSSLSSSTSPSSSLSCTGTHHVFASFRGEDVRRKILSYIQQEFQRKGIIPFIDNEIKRGESIGPELIKAIRESKIAIVLLSRNYASSKWCLDELVEIMECKKKFGLTVFVVFYEVDPSHVKKLTGEFGAVFQKTCKGRTKEEIWRWRQAFEEVATIAGYDSRDWENEAAMVDGFEDLAWKVTRLAGRLPLGLRVMGSRLKGMSKEEWKAELPRLRVRLNGDIWSILKYSYDALDDEDKDLFLYIACFFNDESIDHTFEDTFKNNFSNVQQGFRVLVQRSLISEERYQPMHNLLVQLGREIVRKQSNEPGKRQFLVDPRDVCEVLTDHTGSESVVGISLEVYENIDKLNISERAFEKMSNLQFLRIFKGRWHLPQVLNNLPPNLRILEWDDYPMSCLPSKFNPEFLVKILLKGSKLEKLWEENQQRLINLKVMDLRYSENLKELPNLSKATNLTLCLQGCSKVKVLPINITLDSLEELDVTGCSQLKSFPEISTNIESLMLCGTLIKAFPLSIKSWSRLHDLRITYCEELEEFPHALDIITELELNDTEIEEVPGWVNGMSRLRQLVLNKCTKLVSLPQLPNSLSILNAESCESLETLACSFPNPKVCLKFIDCWKLNEKGRDIIIQTSTSSYAILPGREIPAFFAYRATTGGSVAVKFNQRRLPTSFRFKACILLVYKGDEADYAEWGPYLTEHLYIFEMEVKNVESREIFLKFGTHSSIWEIGKCGIRPLLEDDTHVEGSI</sequence>
<dbReference type="SUPFAM" id="SSF52058">
    <property type="entry name" value="L domain-like"/>
    <property type="match status" value="1"/>
</dbReference>
<dbReference type="GO" id="GO:0007165">
    <property type="term" value="P:signal transduction"/>
    <property type="evidence" value="ECO:0007669"/>
    <property type="project" value="InterPro"/>
</dbReference>
<dbReference type="InterPro" id="IPR058192">
    <property type="entry name" value="WHD_ROQ1-like"/>
</dbReference>
<dbReference type="Proteomes" id="UP000008694">
    <property type="component" value="Unassembled WGS sequence"/>
</dbReference>
<evidence type="ECO:0000256" key="2">
    <source>
        <dbReference type="ARBA" id="ARBA00022737"/>
    </source>
</evidence>
<dbReference type="PROSITE" id="PS50104">
    <property type="entry name" value="TIR"/>
    <property type="match status" value="1"/>
</dbReference>
<gene>
    <name evidence="7" type="ORF">ARALYDRAFT_676466</name>
</gene>
<keyword evidence="4" id="KW-0520">NAD</keyword>
<dbReference type="FunFam" id="3.40.50.10140:FF:000007">
    <property type="entry name" value="Disease resistance protein (TIR-NBS-LRR class)"/>
    <property type="match status" value="1"/>
</dbReference>
<dbReference type="PRINTS" id="PR00364">
    <property type="entry name" value="DISEASERSIST"/>
</dbReference>
<dbReference type="InterPro" id="IPR045344">
    <property type="entry name" value="C-JID"/>
</dbReference>